<dbReference type="EMBL" id="JBEHCU010002862">
    <property type="protein sequence ID" value="KAL1402527.1"/>
    <property type="molecule type" value="Genomic_DNA"/>
</dbReference>
<evidence type="ECO:0000313" key="2">
    <source>
        <dbReference type="EMBL" id="KAL1402527.1"/>
    </source>
</evidence>
<sequence length="227" mass="25122">MTEKNPNQLTVVGAFERNYEAKNYLQALRPLFEQHKPWCKRRERWRRTSGNLTAVSALVRPDFEKGAPKPSRMVLLFEGGLKNDSVPLNTAPTRASCCRTSSPRLCRCCREEPSFNFCICITGPSRGGAPCLDTAQVGAPPEFNRVDKQTIYVFGGRILESRNQKENSDYSKYSGLFSYHISNNTWNHILVDCESTPVLTCIASDALDAVDTASCSSLAAIAASSTT</sequence>
<gene>
    <name evidence="2" type="ORF">pipiens_006058</name>
    <name evidence="1" type="ORF">pipiens_013669</name>
</gene>
<reference evidence="2 3" key="1">
    <citation type="submission" date="2024-05" db="EMBL/GenBank/DDBJ databases">
        <title>Culex pipiens pipiens assembly and annotation.</title>
        <authorList>
            <person name="Alout H."/>
            <person name="Durand T."/>
        </authorList>
    </citation>
    <scope>NUCLEOTIDE SEQUENCE [LARGE SCALE GENOMIC DNA]</scope>
    <source>
        <strain evidence="2">HA-2024</strain>
        <tissue evidence="2">Whole body</tissue>
    </source>
</reference>
<dbReference type="EMBL" id="JBEHCU010008780">
    <property type="protein sequence ID" value="KAL1381158.1"/>
    <property type="molecule type" value="Genomic_DNA"/>
</dbReference>
<name>A0ABD1DSF7_CULPP</name>
<dbReference type="Proteomes" id="UP001562425">
    <property type="component" value="Unassembled WGS sequence"/>
</dbReference>
<dbReference type="InterPro" id="IPR052456">
    <property type="entry name" value="CTLH_complex_component"/>
</dbReference>
<proteinExistence type="predicted"/>
<keyword evidence="3" id="KW-1185">Reference proteome</keyword>
<dbReference type="AlphaFoldDB" id="A0ABD1DSF7"/>
<evidence type="ECO:0000313" key="1">
    <source>
        <dbReference type="EMBL" id="KAL1381158.1"/>
    </source>
</evidence>
<organism evidence="2 3">
    <name type="scientific">Culex pipiens pipiens</name>
    <name type="common">Northern house mosquito</name>
    <dbReference type="NCBI Taxonomy" id="38569"/>
    <lineage>
        <taxon>Eukaryota</taxon>
        <taxon>Metazoa</taxon>
        <taxon>Ecdysozoa</taxon>
        <taxon>Arthropoda</taxon>
        <taxon>Hexapoda</taxon>
        <taxon>Insecta</taxon>
        <taxon>Pterygota</taxon>
        <taxon>Neoptera</taxon>
        <taxon>Endopterygota</taxon>
        <taxon>Diptera</taxon>
        <taxon>Nematocera</taxon>
        <taxon>Culicoidea</taxon>
        <taxon>Culicidae</taxon>
        <taxon>Culicinae</taxon>
        <taxon>Culicini</taxon>
        <taxon>Culex</taxon>
        <taxon>Culex</taxon>
    </lineage>
</organism>
<comment type="caution">
    <text evidence="2">The sequence shown here is derived from an EMBL/GenBank/DDBJ whole genome shotgun (WGS) entry which is preliminary data.</text>
</comment>
<dbReference type="PANTHER" id="PTHR15526">
    <property type="entry name" value="MUSKELIN"/>
    <property type="match status" value="1"/>
</dbReference>
<dbReference type="PANTHER" id="PTHR15526:SF5">
    <property type="entry name" value="MUSKELIN"/>
    <property type="match status" value="1"/>
</dbReference>
<accession>A0ABD1DSF7</accession>
<evidence type="ECO:0000313" key="3">
    <source>
        <dbReference type="Proteomes" id="UP001562425"/>
    </source>
</evidence>
<protein>
    <submittedName>
        <fullName evidence="2">Uncharacterized protein</fullName>
    </submittedName>
</protein>